<dbReference type="Pfam" id="PF02518">
    <property type="entry name" value="HATPase_c"/>
    <property type="match status" value="1"/>
</dbReference>
<evidence type="ECO:0000256" key="1">
    <source>
        <dbReference type="ARBA" id="ARBA00000085"/>
    </source>
</evidence>
<dbReference type="PROSITE" id="PS50109">
    <property type="entry name" value="HIS_KIN"/>
    <property type="match status" value="1"/>
</dbReference>
<dbReference type="SMART" id="SM00387">
    <property type="entry name" value="HATPase_c"/>
    <property type="match status" value="1"/>
</dbReference>
<reference evidence="10" key="1">
    <citation type="submission" date="2017-05" db="EMBL/GenBank/DDBJ databases">
        <title>Complete and WGS of Bordetella genogroups.</title>
        <authorList>
            <person name="Spilker T."/>
            <person name="Lipuma J."/>
        </authorList>
    </citation>
    <scope>NUCLEOTIDE SEQUENCE [LARGE SCALE GENOMIC DNA]</scope>
    <source>
        <strain evidence="10">AU16122</strain>
    </source>
</reference>
<proteinExistence type="predicted"/>
<dbReference type="Gene3D" id="2.60.120.260">
    <property type="entry name" value="Galactose-binding domain-like"/>
    <property type="match status" value="1"/>
</dbReference>
<keyword evidence="4" id="KW-0418">Kinase</keyword>
<feature type="transmembrane region" description="Helical" evidence="6">
    <location>
        <begin position="333"/>
        <end position="352"/>
    </location>
</feature>
<evidence type="ECO:0000256" key="5">
    <source>
        <dbReference type="ARBA" id="ARBA00023012"/>
    </source>
</evidence>
<evidence type="ECO:0000256" key="6">
    <source>
        <dbReference type="SAM" id="Phobius"/>
    </source>
</evidence>
<accession>A0A261SKV9</accession>
<gene>
    <name evidence="9" type="ORF">CAL29_03005</name>
</gene>
<feature type="transmembrane region" description="Helical" evidence="6">
    <location>
        <begin position="273"/>
        <end position="295"/>
    </location>
</feature>
<dbReference type="GO" id="GO:0004673">
    <property type="term" value="F:protein histidine kinase activity"/>
    <property type="evidence" value="ECO:0007669"/>
    <property type="project" value="UniProtKB-EC"/>
</dbReference>
<evidence type="ECO:0000313" key="9">
    <source>
        <dbReference type="EMBL" id="OZI37400.1"/>
    </source>
</evidence>
<evidence type="ECO:0000259" key="8">
    <source>
        <dbReference type="PROSITE" id="PS50109"/>
    </source>
</evidence>
<protein>
    <recommendedName>
        <fullName evidence="2">histidine kinase</fullName>
        <ecNumber evidence="2">2.7.13.3</ecNumber>
    </recommendedName>
</protein>
<dbReference type="EC" id="2.7.13.3" evidence="2"/>
<keyword evidence="6" id="KW-1133">Transmembrane helix</keyword>
<dbReference type="InterPro" id="IPR005467">
    <property type="entry name" value="His_kinase_dom"/>
</dbReference>
<keyword evidence="7" id="KW-0732">Signal</keyword>
<dbReference type="CDD" id="cd16917">
    <property type="entry name" value="HATPase_UhpB-NarQ-NarX-like"/>
    <property type="match status" value="1"/>
</dbReference>
<dbReference type="InterPro" id="IPR003594">
    <property type="entry name" value="HATPase_dom"/>
</dbReference>
<dbReference type="Gene3D" id="3.30.565.10">
    <property type="entry name" value="Histidine kinase-like ATPase, C-terminal domain"/>
    <property type="match status" value="1"/>
</dbReference>
<dbReference type="PANTHER" id="PTHR24421:SF10">
    <property type="entry name" value="NITRATE_NITRITE SENSOR PROTEIN NARQ"/>
    <property type="match status" value="1"/>
</dbReference>
<keyword evidence="6" id="KW-0812">Transmembrane</keyword>
<dbReference type="SUPFAM" id="SSF49785">
    <property type="entry name" value="Galactose-binding domain-like"/>
    <property type="match status" value="1"/>
</dbReference>
<evidence type="ECO:0000256" key="7">
    <source>
        <dbReference type="SAM" id="SignalP"/>
    </source>
</evidence>
<evidence type="ECO:0000256" key="2">
    <source>
        <dbReference type="ARBA" id="ARBA00012438"/>
    </source>
</evidence>
<feature type="transmembrane region" description="Helical" evidence="6">
    <location>
        <begin position="364"/>
        <end position="386"/>
    </location>
</feature>
<dbReference type="InterPro" id="IPR008979">
    <property type="entry name" value="Galactose-bd-like_sf"/>
</dbReference>
<evidence type="ECO:0000313" key="10">
    <source>
        <dbReference type="Proteomes" id="UP000216020"/>
    </source>
</evidence>
<dbReference type="GO" id="GO:0000160">
    <property type="term" value="P:phosphorelay signal transduction system"/>
    <property type="evidence" value="ECO:0007669"/>
    <property type="project" value="UniProtKB-KW"/>
</dbReference>
<evidence type="ECO:0000256" key="3">
    <source>
        <dbReference type="ARBA" id="ARBA00022679"/>
    </source>
</evidence>
<dbReference type="InterPro" id="IPR050482">
    <property type="entry name" value="Sensor_HK_TwoCompSys"/>
</dbReference>
<sequence length="593" mass="65062">MSGRTPAVVFRAVLAHFLAAMCFLAITAAPALAENPAIELRQARFIPGDAAQPPVSGGTPVTLPDVWRLTHRDLDGYAWYVMTFTLDEIPTQPLVLYAPHISVIAEFWLNGSLLNAGVAFDTPDKMGTTMSDAPVRLVLPSRLFLPGANTLAVRLQGSSQVRSGLSAITIGPAEQIDPAWRIRYALQVAIPYGLLIVLGAGLCFLVAYLRRQRRTHLLQFGLLVGVFAATSYISWVLPISRGQQELLRIFSSTTMYWVLFVAGYNLAGFRVRWLLPAWHALTIATLIAVSVAAIMRPVTDLLWLLLWPHILARAAVIGLLLYRGWISRSLKHWALGLTALLWLAGIAQASLVGMELMSWNDFRWSVIGAAPFCLVLLFAFAEAFILDREQAAVSQRTAVTTERERILQDMHDGMGAHLVAALHMARRPETDKRELVRSLEESLQDMRLIIDSLDTQSPGLLPLLANLRFRLEPQLKAIGIRLEWDIHPLPGLPPLTPDETLAVLRIVQEAVNNAIRHAQPRNVRIAARPEGNGALISISDDGRGFSTDGVERAGAHGLRGMRARAAKLGARLAIESGSEGTRVWLEIGRVGAG</sequence>
<feature type="signal peptide" evidence="7">
    <location>
        <begin position="1"/>
        <end position="33"/>
    </location>
</feature>
<dbReference type="SUPFAM" id="SSF55874">
    <property type="entry name" value="ATPase domain of HSP90 chaperone/DNA topoisomerase II/histidine kinase"/>
    <property type="match status" value="1"/>
</dbReference>
<dbReference type="RefSeq" id="WP_094851506.1">
    <property type="nucleotide sequence ID" value="NZ_NEVM01000001.1"/>
</dbReference>
<keyword evidence="3" id="KW-0808">Transferase</keyword>
<feature type="transmembrane region" description="Helical" evidence="6">
    <location>
        <begin position="184"/>
        <end position="208"/>
    </location>
</feature>
<dbReference type="PANTHER" id="PTHR24421">
    <property type="entry name" value="NITRATE/NITRITE SENSOR PROTEIN NARX-RELATED"/>
    <property type="match status" value="1"/>
</dbReference>
<dbReference type="InterPro" id="IPR036890">
    <property type="entry name" value="HATPase_C_sf"/>
</dbReference>
<feature type="transmembrane region" description="Helical" evidence="6">
    <location>
        <begin position="301"/>
        <end position="321"/>
    </location>
</feature>
<keyword evidence="10" id="KW-1185">Reference proteome</keyword>
<organism evidence="9 10">
    <name type="scientific">Bordetella genomosp. 10</name>
    <dbReference type="NCBI Taxonomy" id="1416804"/>
    <lineage>
        <taxon>Bacteria</taxon>
        <taxon>Pseudomonadati</taxon>
        <taxon>Pseudomonadota</taxon>
        <taxon>Betaproteobacteria</taxon>
        <taxon>Burkholderiales</taxon>
        <taxon>Alcaligenaceae</taxon>
        <taxon>Bordetella</taxon>
    </lineage>
</organism>
<comment type="caution">
    <text evidence="9">The sequence shown here is derived from an EMBL/GenBank/DDBJ whole genome shotgun (WGS) entry which is preliminary data.</text>
</comment>
<evidence type="ECO:0000256" key="4">
    <source>
        <dbReference type="ARBA" id="ARBA00022777"/>
    </source>
</evidence>
<feature type="chain" id="PRO_5013215378" description="histidine kinase" evidence="7">
    <location>
        <begin position="34"/>
        <end position="593"/>
    </location>
</feature>
<feature type="transmembrane region" description="Helical" evidence="6">
    <location>
        <begin position="220"/>
        <end position="240"/>
    </location>
</feature>
<dbReference type="Proteomes" id="UP000216020">
    <property type="component" value="Unassembled WGS sequence"/>
</dbReference>
<dbReference type="OrthoDB" id="9797605at2"/>
<name>A0A261SKV9_9BORD</name>
<feature type="domain" description="Histidine kinase" evidence="8">
    <location>
        <begin position="405"/>
        <end position="591"/>
    </location>
</feature>
<dbReference type="EMBL" id="NEVM01000001">
    <property type="protein sequence ID" value="OZI37400.1"/>
    <property type="molecule type" value="Genomic_DNA"/>
</dbReference>
<comment type="catalytic activity">
    <reaction evidence="1">
        <text>ATP + protein L-histidine = ADP + protein N-phospho-L-histidine.</text>
        <dbReference type="EC" id="2.7.13.3"/>
    </reaction>
</comment>
<feature type="transmembrane region" description="Helical" evidence="6">
    <location>
        <begin position="246"/>
        <end position="266"/>
    </location>
</feature>
<keyword evidence="5" id="KW-0902">Two-component regulatory system</keyword>
<dbReference type="AlphaFoldDB" id="A0A261SKV9"/>
<keyword evidence="6" id="KW-0472">Membrane</keyword>